<dbReference type="PROSITE" id="PS50993">
    <property type="entry name" value="NIDOGEN_G2"/>
    <property type="match status" value="1"/>
</dbReference>
<name>A0ABQ2PRI6_9NEIS</name>
<dbReference type="EMBL" id="BMLY01000011">
    <property type="protein sequence ID" value="GGP28257.1"/>
    <property type="molecule type" value="Genomic_DNA"/>
</dbReference>
<reference evidence="3" key="1">
    <citation type="journal article" date="2019" name="Int. J. Syst. Evol. Microbiol.">
        <title>The Global Catalogue of Microorganisms (GCM) 10K type strain sequencing project: providing services to taxonomists for standard genome sequencing and annotation.</title>
        <authorList>
            <consortium name="The Broad Institute Genomics Platform"/>
            <consortium name="The Broad Institute Genome Sequencing Center for Infectious Disease"/>
            <person name="Wu L."/>
            <person name="Ma J."/>
        </authorList>
    </citation>
    <scope>NUCLEOTIDE SEQUENCE [LARGE SCALE GENOMIC DNA]</scope>
    <source>
        <strain evidence="3">CGMCC 1.8860</strain>
    </source>
</reference>
<comment type="caution">
    <text evidence="2">The sequence shown here is derived from an EMBL/GenBank/DDBJ whole genome shotgun (WGS) entry which is preliminary data.</text>
</comment>
<proteinExistence type="predicted"/>
<evidence type="ECO:0000313" key="2">
    <source>
        <dbReference type="EMBL" id="GGP28257.1"/>
    </source>
</evidence>
<protein>
    <recommendedName>
        <fullName evidence="1">Nidogen G2 beta-barrel domain-containing protein</fullName>
    </recommendedName>
</protein>
<evidence type="ECO:0000313" key="3">
    <source>
        <dbReference type="Proteomes" id="UP000621859"/>
    </source>
</evidence>
<dbReference type="Proteomes" id="UP000621859">
    <property type="component" value="Unassembled WGS sequence"/>
</dbReference>
<sequence length="197" mass="22043">MGNVYVRIPERYALLLQYEKNQHGTIAKFRGNTVLARKIAAFRFDVTYPKMESTPRNAYGYHPDNVGVGVNSNSNDGNENTHHGDVHVNYLLSGREYGSNYSLVGNEFGMKKYINSTSLPGRADKYLFTHNGADGHIDVYITCSDTASYTASCEMSFDLPEAMRSEARVLFRIGMVNDWMKIKASVSDLISGFSVNQ</sequence>
<gene>
    <name evidence="2" type="ORF">GCM10010971_40760</name>
</gene>
<organism evidence="2 3">
    <name type="scientific">Silvimonas amylolytica</name>
    <dbReference type="NCBI Taxonomy" id="449663"/>
    <lineage>
        <taxon>Bacteria</taxon>
        <taxon>Pseudomonadati</taxon>
        <taxon>Pseudomonadota</taxon>
        <taxon>Betaproteobacteria</taxon>
        <taxon>Neisseriales</taxon>
        <taxon>Chitinibacteraceae</taxon>
        <taxon>Silvimonas</taxon>
    </lineage>
</organism>
<accession>A0ABQ2PRI6</accession>
<evidence type="ECO:0000259" key="1">
    <source>
        <dbReference type="PROSITE" id="PS50993"/>
    </source>
</evidence>
<feature type="domain" description="Nidogen G2 beta-barrel" evidence="1">
    <location>
        <begin position="111"/>
        <end position="197"/>
    </location>
</feature>
<keyword evidence="3" id="KW-1185">Reference proteome</keyword>
<dbReference type="InterPro" id="IPR006605">
    <property type="entry name" value="G2_nidogen/fibulin_G2F"/>
</dbReference>